<reference evidence="2" key="1">
    <citation type="journal article" date="2019" name="Int. J. Syst. Evol. Microbiol.">
        <title>The Global Catalogue of Microorganisms (GCM) 10K type strain sequencing project: providing services to taxonomists for standard genome sequencing and annotation.</title>
        <authorList>
            <consortium name="The Broad Institute Genomics Platform"/>
            <consortium name="The Broad Institute Genome Sequencing Center for Infectious Disease"/>
            <person name="Wu L."/>
            <person name="Ma J."/>
        </authorList>
    </citation>
    <scope>NUCLEOTIDE SEQUENCE [LARGE SCALE GENOMIC DNA]</scope>
    <source>
        <strain evidence="2">CCM 7327</strain>
    </source>
</reference>
<dbReference type="EMBL" id="BMDU01000002">
    <property type="protein sequence ID" value="GFZ86193.1"/>
    <property type="molecule type" value="Genomic_DNA"/>
</dbReference>
<protein>
    <submittedName>
        <fullName evidence="1">Uncharacterized protein</fullName>
    </submittedName>
</protein>
<organism evidence="1 2">
    <name type="scientific">Sphingobium fuliginis (strain ATCC 27551)</name>
    <dbReference type="NCBI Taxonomy" id="336203"/>
    <lineage>
        <taxon>Bacteria</taxon>
        <taxon>Pseudomonadati</taxon>
        <taxon>Pseudomonadota</taxon>
        <taxon>Alphaproteobacteria</taxon>
        <taxon>Sphingomonadales</taxon>
        <taxon>Sphingomonadaceae</taxon>
        <taxon>Sphingobium</taxon>
    </lineage>
</organism>
<dbReference type="Proteomes" id="UP000628109">
    <property type="component" value="Unassembled WGS sequence"/>
</dbReference>
<gene>
    <name evidence="1" type="ORF">GCM10019071_14460</name>
</gene>
<proteinExistence type="predicted"/>
<sequence length="443" mass="48046">MQAPPVVANDFGKAAFSKIAQLRPALSDFLADHRAPEDASSDVADVVIRRIARCVERFAHIVNPDADGFLGYDFGTSSTKAVIRWPYRASSPAYAISVPAGWCSGGEPHIWPSVVFYDPVTQQFSVLPANGSMRVDGFKAALVEGTAHRMAPGASVTLLEAAVAFLSLHLAYVLGTIDELDGQVSLVNVAIPVAALDRDDASVSGRAQAAFDHAVRSALRLLHCAHSLTLDNVRAALASLEDPLLEYELHPELSGVIAGYCRGPRHYLGTHMIIDCGSATLDMATFKLDQSDWPLEIYAASVELLGSDASVTYCNAGATTEDCARAARYQDYQVCSRSIQLNRTGFSQTDGGKLGYQVILTGGGIANPWIASMLEKWQLSFERDFVRPRLDPTLKCEMGFTSERLVLADGLARDPVDLKRVSLPRRPVAELTFNPNHHDWTSN</sequence>
<evidence type="ECO:0000313" key="1">
    <source>
        <dbReference type="EMBL" id="GFZ86193.1"/>
    </source>
</evidence>
<keyword evidence="2" id="KW-1185">Reference proteome</keyword>
<dbReference type="RefSeq" id="WP_130029871.1">
    <property type="nucleotide sequence ID" value="NZ_BMDU01000002.1"/>
</dbReference>
<accession>A0ABQ1EU56</accession>
<name>A0ABQ1EU56_SPHSA</name>
<evidence type="ECO:0000313" key="2">
    <source>
        <dbReference type="Proteomes" id="UP000628109"/>
    </source>
</evidence>
<comment type="caution">
    <text evidence="1">The sequence shown here is derived from an EMBL/GenBank/DDBJ whole genome shotgun (WGS) entry which is preliminary data.</text>
</comment>